<accession>A0ABV8IRX4</accession>
<gene>
    <name evidence="1" type="ORF">ACFO0C_12360</name>
</gene>
<evidence type="ECO:0000313" key="1">
    <source>
        <dbReference type="EMBL" id="MFC4065727.1"/>
    </source>
</evidence>
<sequence>MTIRWHDLSPIQFAGLAGGYGGDRAVAALTRAQLSKHLLLIKFIADTWSGDRAHRDAALAVLVRAQRADQDRFAEVLTEPLVGAWTAVTTRRLRGVTRSGVPLDVDCNHLSAVAAAVAARAGLDADLTVHVSGGGVTLPGLGRALTGIPDHTPVTVRVRDGRATVGGQTGWQPLRQLTAVAAGRELRVGLDDLDPYRGGHHAPPTDRLDPGEVQRWQDGFAAGWQLIADHDPVRAGELSAGLRTLVPLARLDAHSARSATIRDAFGAFGLTRPGNPADFAVMLIHEFQHSKLSGVLDIQPLTDPADTGLHFAPWRIDPRPVGGLIQGVYAFLGIAQFWLRLLDVPELTETAEEEFALSREQVRWGLRSLEASAALLPAGQRFTAGMRSAFEALAGRGLPTAVVRRAEEALHGAHTVWQQRHAGALRG</sequence>
<dbReference type="InterPro" id="IPR026337">
    <property type="entry name" value="AKG_HExxH"/>
</dbReference>
<keyword evidence="2" id="KW-1185">Reference proteome</keyword>
<comment type="caution">
    <text evidence="1">The sequence shown here is derived from an EMBL/GenBank/DDBJ whole genome shotgun (WGS) entry which is preliminary data.</text>
</comment>
<reference evidence="2" key="1">
    <citation type="journal article" date="2019" name="Int. J. Syst. Evol. Microbiol.">
        <title>The Global Catalogue of Microorganisms (GCM) 10K type strain sequencing project: providing services to taxonomists for standard genome sequencing and annotation.</title>
        <authorList>
            <consortium name="The Broad Institute Genomics Platform"/>
            <consortium name="The Broad Institute Genome Sequencing Center for Infectious Disease"/>
            <person name="Wu L."/>
            <person name="Ma J."/>
        </authorList>
    </citation>
    <scope>NUCLEOTIDE SEQUENCE [LARGE SCALE GENOMIC DNA]</scope>
    <source>
        <strain evidence="2">TBRC 5832</strain>
    </source>
</reference>
<proteinExistence type="predicted"/>
<name>A0ABV8IRX4_9ACTN</name>
<dbReference type="EMBL" id="JBHSBL010000012">
    <property type="protein sequence ID" value="MFC4065727.1"/>
    <property type="molecule type" value="Genomic_DNA"/>
</dbReference>
<dbReference type="NCBIfam" id="TIGR04267">
    <property type="entry name" value="mod_HExxH"/>
    <property type="match status" value="1"/>
</dbReference>
<protein>
    <submittedName>
        <fullName evidence="1">HEXXH motif domain-containing protein</fullName>
    </submittedName>
</protein>
<organism evidence="1 2">
    <name type="scientific">Actinoplanes subglobosus</name>
    <dbReference type="NCBI Taxonomy" id="1547892"/>
    <lineage>
        <taxon>Bacteria</taxon>
        <taxon>Bacillati</taxon>
        <taxon>Actinomycetota</taxon>
        <taxon>Actinomycetes</taxon>
        <taxon>Micromonosporales</taxon>
        <taxon>Micromonosporaceae</taxon>
        <taxon>Actinoplanes</taxon>
    </lineage>
</organism>
<dbReference type="RefSeq" id="WP_378066705.1">
    <property type="nucleotide sequence ID" value="NZ_JBHSBL010000012.1"/>
</dbReference>
<evidence type="ECO:0000313" key="2">
    <source>
        <dbReference type="Proteomes" id="UP001595867"/>
    </source>
</evidence>
<dbReference type="Proteomes" id="UP001595867">
    <property type="component" value="Unassembled WGS sequence"/>
</dbReference>